<dbReference type="KEGG" id="qsa:O6P43_000289"/>
<dbReference type="InterPro" id="IPR036047">
    <property type="entry name" value="F-box-like_dom_sf"/>
</dbReference>
<feature type="domain" description="F-box" evidence="1">
    <location>
        <begin position="1"/>
        <end position="45"/>
    </location>
</feature>
<dbReference type="Pfam" id="PF00646">
    <property type="entry name" value="F-box"/>
    <property type="match status" value="1"/>
</dbReference>
<dbReference type="InterPro" id="IPR056592">
    <property type="entry name" value="Beta-prop_At3g26010-like"/>
</dbReference>
<accession>A0AAD7QGK4</accession>
<sequence length="389" mass="45291">MDDFQVPDWLLTEILARLPLKPLFKFKCVSKHWRSLISESYFARLFISRRNNKMQPWTLLFSNMCDNKIRYKNPFVCNSHAALILYPEFTSPSFSLSFLPNMNRKLRILASNNGLLFCSMTHTLKEDVELYICNPFTMQWVTVPNPPHHCTNTVAGFINQANGNYVIVKLAARNYYPASLNFEVLSSTTGAWRVNTVQFPFSNSYHVHMEAVTYNGVLHWLEVENQIIIAYNPEKNAKKCHFMNLPNDRIKMEFGSLLGVCCGCLRYIQFELYQVRLSVWVLLDYDTEEWQLEHFCDWRHVMSLNDVKYFNENDLITNYGIYVCPLAVHPFDLDVVYLKFTFMAPNLAMFSYNLRTQKLEQVSDVSGCVIPFVLPPWPTPVPCVSLLDS</sequence>
<dbReference type="CDD" id="cd22157">
    <property type="entry name" value="F-box_AtFBW1-like"/>
    <property type="match status" value="1"/>
</dbReference>
<dbReference type="PROSITE" id="PS50181">
    <property type="entry name" value="FBOX"/>
    <property type="match status" value="1"/>
</dbReference>
<name>A0AAD7QGK4_QUISA</name>
<dbReference type="Pfam" id="PF24750">
    <property type="entry name" value="b-prop_At3g26010-like"/>
    <property type="match status" value="1"/>
</dbReference>
<dbReference type="InterPro" id="IPR001810">
    <property type="entry name" value="F-box_dom"/>
</dbReference>
<dbReference type="NCBIfam" id="TIGR01640">
    <property type="entry name" value="F_box_assoc_1"/>
    <property type="match status" value="1"/>
</dbReference>
<comment type="caution">
    <text evidence="2">The sequence shown here is derived from an EMBL/GenBank/DDBJ whole genome shotgun (WGS) entry which is preliminary data.</text>
</comment>
<dbReference type="InterPro" id="IPR055290">
    <property type="entry name" value="At3g26010-like"/>
</dbReference>
<evidence type="ECO:0000259" key="1">
    <source>
        <dbReference type="PROSITE" id="PS50181"/>
    </source>
</evidence>
<reference evidence="2 3" key="1">
    <citation type="journal article" date="2023" name="Science">
        <title>Elucidation of the pathway for biosynthesis of saponin adjuvants from the soapbark tree.</title>
        <authorList>
            <person name="Reed J."/>
            <person name="Orme A."/>
            <person name="El-Demerdash A."/>
            <person name="Owen C."/>
            <person name="Martin L.B.B."/>
            <person name="Misra R.C."/>
            <person name="Kikuchi S."/>
            <person name="Rejzek M."/>
            <person name="Martin A.C."/>
            <person name="Harkess A."/>
            <person name="Leebens-Mack J."/>
            <person name="Louveau T."/>
            <person name="Stephenson M.J."/>
            <person name="Osbourn A."/>
        </authorList>
    </citation>
    <scope>NUCLEOTIDE SEQUENCE [LARGE SCALE GENOMIC DNA]</scope>
    <source>
        <strain evidence="2">S10</strain>
    </source>
</reference>
<dbReference type="EMBL" id="JARAOO010000001">
    <property type="protein sequence ID" value="KAJ7980954.1"/>
    <property type="molecule type" value="Genomic_DNA"/>
</dbReference>
<organism evidence="2 3">
    <name type="scientific">Quillaja saponaria</name>
    <name type="common">Soap bark tree</name>
    <dbReference type="NCBI Taxonomy" id="32244"/>
    <lineage>
        <taxon>Eukaryota</taxon>
        <taxon>Viridiplantae</taxon>
        <taxon>Streptophyta</taxon>
        <taxon>Embryophyta</taxon>
        <taxon>Tracheophyta</taxon>
        <taxon>Spermatophyta</taxon>
        <taxon>Magnoliopsida</taxon>
        <taxon>eudicotyledons</taxon>
        <taxon>Gunneridae</taxon>
        <taxon>Pentapetalae</taxon>
        <taxon>rosids</taxon>
        <taxon>fabids</taxon>
        <taxon>Fabales</taxon>
        <taxon>Quillajaceae</taxon>
        <taxon>Quillaja</taxon>
    </lineage>
</organism>
<gene>
    <name evidence="2" type="ORF">O6P43_000289</name>
</gene>
<evidence type="ECO:0000313" key="2">
    <source>
        <dbReference type="EMBL" id="KAJ7980954.1"/>
    </source>
</evidence>
<protein>
    <submittedName>
        <fullName evidence="2">F-box protein-like</fullName>
    </submittedName>
</protein>
<dbReference type="PANTHER" id="PTHR35546">
    <property type="entry name" value="F-BOX PROTEIN INTERACTION DOMAIN PROTEIN-RELATED"/>
    <property type="match status" value="1"/>
</dbReference>
<dbReference type="SMART" id="SM00256">
    <property type="entry name" value="FBOX"/>
    <property type="match status" value="1"/>
</dbReference>
<proteinExistence type="predicted"/>
<dbReference type="PANTHER" id="PTHR35546:SF130">
    <property type="entry name" value="EXPRESSED PROTEIN"/>
    <property type="match status" value="1"/>
</dbReference>
<dbReference type="Proteomes" id="UP001163823">
    <property type="component" value="Chromosome 1"/>
</dbReference>
<dbReference type="Gene3D" id="1.20.1280.50">
    <property type="match status" value="1"/>
</dbReference>
<dbReference type="SUPFAM" id="SSF81383">
    <property type="entry name" value="F-box domain"/>
    <property type="match status" value="1"/>
</dbReference>
<evidence type="ECO:0000313" key="3">
    <source>
        <dbReference type="Proteomes" id="UP001163823"/>
    </source>
</evidence>
<keyword evidence="3" id="KW-1185">Reference proteome</keyword>
<dbReference type="AlphaFoldDB" id="A0AAD7QGK4"/>
<dbReference type="InterPro" id="IPR017451">
    <property type="entry name" value="F-box-assoc_interact_dom"/>
</dbReference>